<dbReference type="InterPro" id="IPR044808">
    <property type="entry name" value="ERF_plant"/>
</dbReference>
<comment type="caution">
    <text evidence="8">The sequence shown here is derived from an EMBL/GenBank/DDBJ whole genome shotgun (WGS) entry which is preliminary data.</text>
</comment>
<comment type="similarity">
    <text evidence="6">Belongs to the AP2/ERF transcription factor family. ERF subfamily.</text>
</comment>
<keyword evidence="4" id="KW-0804">Transcription</keyword>
<dbReference type="AlphaFoldDB" id="A0A6A6MJF1"/>
<evidence type="ECO:0000256" key="3">
    <source>
        <dbReference type="ARBA" id="ARBA00023125"/>
    </source>
</evidence>
<sequence>MCGGAIISDFVAVKRIRRRAAEDLWSELDPFSDFLGLDYPNNANKEQISIQLDLKLPERPKLKLQLKQVATSRENSEKTATVMEGNKTRRIRKNIYRGIRQRPWGKWAAEIRDPHKGVRVWLGTYNTAEEAARAYDEAAKRIRGDKAKLNFGQSPPPQPSSKKRCLIAPEMSPATFQTCSVPAPQTHMGLGLGYQKELGSDYELKEQISSLETFLGLEPEQMVAQLSESSCETSESVDLWMLDDLGLGQPQAVLALRELIAKHSPSIVFLMETKRKRKYLESVRRQLGFTNEFYVDPYGLLGGLALWWTEDTQISVLNACPNFVDCDIVLTGQKMNWRTTFVYGWPATKDRNSFWEDMKLLLSPYPEPWVCVGDNAISSPDEKIGGDVVRPSQVNCLLNFLNHCDLVDLECKGPFFTWFNKQFGRRAIQERLDRAIASIEWRELFPKAVVVHDALLGSDHRPLVLYIEWCQLKKHYLFHFEAKWLIHPQCLSVISSAWQNQVRGSPMFSMMQS</sequence>
<evidence type="ECO:0000313" key="9">
    <source>
        <dbReference type="Proteomes" id="UP000467840"/>
    </source>
</evidence>
<dbReference type="GO" id="GO:0009873">
    <property type="term" value="P:ethylene-activated signaling pathway"/>
    <property type="evidence" value="ECO:0007669"/>
    <property type="project" value="InterPro"/>
</dbReference>
<dbReference type="Gene3D" id="3.60.10.10">
    <property type="entry name" value="Endonuclease/exonuclease/phosphatase"/>
    <property type="match status" value="1"/>
</dbReference>
<keyword evidence="2" id="KW-0805">Transcription regulation</keyword>
<dbReference type="SUPFAM" id="SSF56219">
    <property type="entry name" value="DNase I-like"/>
    <property type="match status" value="1"/>
</dbReference>
<dbReference type="InterPro" id="IPR001471">
    <property type="entry name" value="AP2/ERF_dom"/>
</dbReference>
<evidence type="ECO:0000256" key="6">
    <source>
        <dbReference type="ARBA" id="ARBA00024343"/>
    </source>
</evidence>
<organism evidence="8 9">
    <name type="scientific">Hevea brasiliensis</name>
    <name type="common">Para rubber tree</name>
    <name type="synonym">Siphonia brasiliensis</name>
    <dbReference type="NCBI Taxonomy" id="3981"/>
    <lineage>
        <taxon>Eukaryota</taxon>
        <taxon>Viridiplantae</taxon>
        <taxon>Streptophyta</taxon>
        <taxon>Embryophyta</taxon>
        <taxon>Tracheophyta</taxon>
        <taxon>Spermatophyta</taxon>
        <taxon>Magnoliopsida</taxon>
        <taxon>eudicotyledons</taxon>
        <taxon>Gunneridae</taxon>
        <taxon>Pentapetalae</taxon>
        <taxon>rosids</taxon>
        <taxon>fabids</taxon>
        <taxon>Malpighiales</taxon>
        <taxon>Euphorbiaceae</taxon>
        <taxon>Crotonoideae</taxon>
        <taxon>Micrandreae</taxon>
        <taxon>Hevea</taxon>
    </lineage>
</organism>
<dbReference type="GO" id="GO:0005634">
    <property type="term" value="C:nucleus"/>
    <property type="evidence" value="ECO:0007669"/>
    <property type="project" value="UniProtKB-SubCell"/>
</dbReference>
<keyword evidence="9" id="KW-1185">Reference proteome</keyword>
<dbReference type="InterPro" id="IPR036691">
    <property type="entry name" value="Endo/exonu/phosph_ase_sf"/>
</dbReference>
<dbReference type="SMART" id="SM00380">
    <property type="entry name" value="AP2"/>
    <property type="match status" value="1"/>
</dbReference>
<evidence type="ECO:0000256" key="4">
    <source>
        <dbReference type="ARBA" id="ARBA00023163"/>
    </source>
</evidence>
<dbReference type="EMBL" id="JAAGAX010000005">
    <property type="protein sequence ID" value="KAF2313872.1"/>
    <property type="molecule type" value="Genomic_DNA"/>
</dbReference>
<dbReference type="PANTHER" id="PTHR31190">
    <property type="entry name" value="DNA-BINDING DOMAIN"/>
    <property type="match status" value="1"/>
</dbReference>
<feature type="domain" description="AP2/ERF" evidence="7">
    <location>
        <begin position="95"/>
        <end position="152"/>
    </location>
</feature>
<keyword evidence="3" id="KW-0238">DNA-binding</keyword>
<dbReference type="SUPFAM" id="SSF54171">
    <property type="entry name" value="DNA-binding domain"/>
    <property type="match status" value="1"/>
</dbReference>
<dbReference type="FunFam" id="3.30.730.10:FF:000001">
    <property type="entry name" value="Ethylene-responsive transcription factor 2"/>
    <property type="match status" value="1"/>
</dbReference>
<comment type="subcellular location">
    <subcellularLocation>
        <location evidence="1">Nucleus</location>
    </subcellularLocation>
</comment>
<dbReference type="PRINTS" id="PR00367">
    <property type="entry name" value="ETHRSPELEMNT"/>
</dbReference>
<dbReference type="Pfam" id="PF00847">
    <property type="entry name" value="AP2"/>
    <property type="match status" value="1"/>
</dbReference>
<evidence type="ECO:0000256" key="1">
    <source>
        <dbReference type="ARBA" id="ARBA00004123"/>
    </source>
</evidence>
<proteinExistence type="inferred from homology"/>
<reference evidence="8 9" key="1">
    <citation type="journal article" date="2020" name="Mol. Plant">
        <title>The Chromosome-Based Rubber Tree Genome Provides New Insights into Spurge Genome Evolution and Rubber Biosynthesis.</title>
        <authorList>
            <person name="Liu J."/>
            <person name="Shi C."/>
            <person name="Shi C.C."/>
            <person name="Li W."/>
            <person name="Zhang Q.J."/>
            <person name="Zhang Y."/>
            <person name="Li K."/>
            <person name="Lu H.F."/>
            <person name="Shi C."/>
            <person name="Zhu S.T."/>
            <person name="Xiao Z.Y."/>
            <person name="Nan H."/>
            <person name="Yue Y."/>
            <person name="Zhu X.G."/>
            <person name="Wu Y."/>
            <person name="Hong X.N."/>
            <person name="Fan G.Y."/>
            <person name="Tong Y."/>
            <person name="Zhang D."/>
            <person name="Mao C.L."/>
            <person name="Liu Y.L."/>
            <person name="Hao S.J."/>
            <person name="Liu W.Q."/>
            <person name="Lv M.Q."/>
            <person name="Zhang H.B."/>
            <person name="Liu Y."/>
            <person name="Hu-Tang G.R."/>
            <person name="Wang J.P."/>
            <person name="Wang J.H."/>
            <person name="Sun Y.H."/>
            <person name="Ni S.B."/>
            <person name="Chen W.B."/>
            <person name="Zhang X.C."/>
            <person name="Jiao Y.N."/>
            <person name="Eichler E.E."/>
            <person name="Li G.H."/>
            <person name="Liu X."/>
            <person name="Gao L.Z."/>
        </authorList>
    </citation>
    <scope>NUCLEOTIDE SEQUENCE [LARGE SCALE GENOMIC DNA]</scope>
    <source>
        <strain evidence="9">cv. GT1</strain>
        <tissue evidence="8">Leaf</tissue>
    </source>
</reference>
<dbReference type="GO" id="GO:0003677">
    <property type="term" value="F:DNA binding"/>
    <property type="evidence" value="ECO:0007669"/>
    <property type="project" value="UniProtKB-KW"/>
</dbReference>
<evidence type="ECO:0000313" key="8">
    <source>
        <dbReference type="EMBL" id="KAF2313872.1"/>
    </source>
</evidence>
<dbReference type="PROSITE" id="PS51032">
    <property type="entry name" value="AP2_ERF"/>
    <property type="match status" value="1"/>
</dbReference>
<evidence type="ECO:0000256" key="2">
    <source>
        <dbReference type="ARBA" id="ARBA00023015"/>
    </source>
</evidence>
<name>A0A6A6MJF1_HEVBR</name>
<evidence type="ECO:0000259" key="7">
    <source>
        <dbReference type="PROSITE" id="PS51032"/>
    </source>
</evidence>
<keyword evidence="5" id="KW-0539">Nucleus</keyword>
<dbReference type="Proteomes" id="UP000467840">
    <property type="component" value="Chromosome 15"/>
</dbReference>
<dbReference type="InterPro" id="IPR016177">
    <property type="entry name" value="DNA-bd_dom_sf"/>
</dbReference>
<gene>
    <name evidence="8" type="ORF">GH714_018475</name>
</gene>
<dbReference type="Gene3D" id="3.30.730.10">
    <property type="entry name" value="AP2/ERF domain"/>
    <property type="match status" value="1"/>
</dbReference>
<protein>
    <recommendedName>
        <fullName evidence="7">AP2/ERF domain-containing protein</fullName>
    </recommendedName>
</protein>
<dbReference type="InterPro" id="IPR036955">
    <property type="entry name" value="AP2/ERF_dom_sf"/>
</dbReference>
<dbReference type="CDD" id="cd00018">
    <property type="entry name" value="AP2"/>
    <property type="match status" value="1"/>
</dbReference>
<dbReference type="GO" id="GO:0003700">
    <property type="term" value="F:DNA-binding transcription factor activity"/>
    <property type="evidence" value="ECO:0007669"/>
    <property type="project" value="InterPro"/>
</dbReference>
<evidence type="ECO:0000256" key="5">
    <source>
        <dbReference type="ARBA" id="ARBA00023242"/>
    </source>
</evidence>
<dbReference type="PANTHER" id="PTHR31190:SF142">
    <property type="entry name" value="ETHYLENE-RESPONSIVE TRANSCRIPTION FACTOR RAP2-3"/>
    <property type="match status" value="1"/>
</dbReference>
<accession>A0A6A6MJF1</accession>